<name>A0A0W4ZPJ2_PNEC8</name>
<keyword evidence="11" id="KW-1185">Reference proteome</keyword>
<dbReference type="RefSeq" id="XP_018227086.1">
    <property type="nucleotide sequence ID" value="XM_018369372.1"/>
</dbReference>
<dbReference type="SUPFAM" id="SSF57667">
    <property type="entry name" value="beta-beta-alpha zinc fingers"/>
    <property type="match status" value="1"/>
</dbReference>
<feature type="compositionally biased region" description="Basic residues" evidence="8">
    <location>
        <begin position="301"/>
        <end position="312"/>
    </location>
</feature>
<evidence type="ECO:0000256" key="7">
    <source>
        <dbReference type="PROSITE-ProRule" id="PRU00042"/>
    </source>
</evidence>
<dbReference type="GO" id="GO:0008270">
    <property type="term" value="F:zinc ion binding"/>
    <property type="evidence" value="ECO:0007669"/>
    <property type="project" value="UniProtKB-KW"/>
</dbReference>
<evidence type="ECO:0000259" key="9">
    <source>
        <dbReference type="PROSITE" id="PS50157"/>
    </source>
</evidence>
<comment type="caution">
    <text evidence="10">The sequence shown here is derived from an EMBL/GenBank/DDBJ whole genome shotgun (WGS) entry which is preliminary data.</text>
</comment>
<dbReference type="PANTHER" id="PTHR23235">
    <property type="entry name" value="KRUEPPEL-LIKE TRANSCRIPTION FACTOR"/>
    <property type="match status" value="1"/>
</dbReference>
<dbReference type="AlphaFoldDB" id="A0A0W4ZPJ2"/>
<evidence type="ECO:0000256" key="6">
    <source>
        <dbReference type="ARBA" id="ARBA00023163"/>
    </source>
</evidence>
<dbReference type="Proteomes" id="UP000054454">
    <property type="component" value="Unassembled WGS sequence"/>
</dbReference>
<dbReference type="GO" id="GO:0000978">
    <property type="term" value="F:RNA polymerase II cis-regulatory region sequence-specific DNA binding"/>
    <property type="evidence" value="ECO:0007669"/>
    <property type="project" value="TreeGrafter"/>
</dbReference>
<dbReference type="GO" id="GO:0000981">
    <property type="term" value="F:DNA-binding transcription factor activity, RNA polymerase II-specific"/>
    <property type="evidence" value="ECO:0007669"/>
    <property type="project" value="TreeGrafter"/>
</dbReference>
<evidence type="ECO:0000256" key="2">
    <source>
        <dbReference type="ARBA" id="ARBA00022737"/>
    </source>
</evidence>
<feature type="domain" description="C2H2-type" evidence="9">
    <location>
        <begin position="456"/>
        <end position="483"/>
    </location>
</feature>
<proteinExistence type="predicted"/>
<gene>
    <name evidence="10" type="ORF">T552_00770</name>
</gene>
<dbReference type="InterPro" id="IPR013087">
    <property type="entry name" value="Znf_C2H2_type"/>
</dbReference>
<dbReference type="Pfam" id="PF00096">
    <property type="entry name" value="zf-C2H2"/>
    <property type="match status" value="2"/>
</dbReference>
<dbReference type="PROSITE" id="PS50157">
    <property type="entry name" value="ZINC_FINGER_C2H2_2"/>
    <property type="match status" value="2"/>
</dbReference>
<keyword evidence="2" id="KW-0677">Repeat</keyword>
<dbReference type="VEuPathDB" id="FungiDB:T552_00770"/>
<dbReference type="GeneID" id="28935574"/>
<evidence type="ECO:0000256" key="4">
    <source>
        <dbReference type="ARBA" id="ARBA00022833"/>
    </source>
</evidence>
<evidence type="ECO:0000313" key="11">
    <source>
        <dbReference type="Proteomes" id="UP000054454"/>
    </source>
</evidence>
<keyword evidence="6" id="KW-0804">Transcription</keyword>
<dbReference type="InterPro" id="IPR036236">
    <property type="entry name" value="Znf_C2H2_sf"/>
</dbReference>
<dbReference type="Gene3D" id="3.30.160.60">
    <property type="entry name" value="Classic Zinc Finger"/>
    <property type="match status" value="2"/>
</dbReference>
<evidence type="ECO:0000256" key="3">
    <source>
        <dbReference type="ARBA" id="ARBA00022771"/>
    </source>
</evidence>
<keyword evidence="3 7" id="KW-0863">Zinc-finger</keyword>
<keyword evidence="5" id="KW-0805">Transcription regulation</keyword>
<dbReference type="PROSITE" id="PS00028">
    <property type="entry name" value="ZINC_FINGER_C2H2_1"/>
    <property type="match status" value="2"/>
</dbReference>
<organism evidence="10 11">
    <name type="scientific">Pneumocystis carinii (strain B80)</name>
    <name type="common">Rat pneumocystis pneumonia agent</name>
    <name type="synonym">Pneumocystis carinii f. sp. carinii</name>
    <dbReference type="NCBI Taxonomy" id="1408658"/>
    <lineage>
        <taxon>Eukaryota</taxon>
        <taxon>Fungi</taxon>
        <taxon>Dikarya</taxon>
        <taxon>Ascomycota</taxon>
        <taxon>Taphrinomycotina</taxon>
        <taxon>Pneumocystomycetes</taxon>
        <taxon>Pneumocystaceae</taxon>
        <taxon>Pneumocystis</taxon>
    </lineage>
</organism>
<evidence type="ECO:0000256" key="1">
    <source>
        <dbReference type="ARBA" id="ARBA00022723"/>
    </source>
</evidence>
<protein>
    <recommendedName>
        <fullName evidence="9">C2H2-type domain-containing protein</fullName>
    </recommendedName>
</protein>
<sequence length="508" mass="58604">MDLSSLELELMHHSDPLGTAFYNSKGSQLHMNQYSLPSFSTLSDSERFCMNSASVPMMHRDALMLFPPRSVYSATLNEENSMSHLFNTIHSFVSNEKQNLDEQDKDKIRNERAITVKMLQQNAIFEDKHLAVESIRDIYQPSFDISDYILSSYETVMKSPQVFRPVVSPGSTTVSEFAPITPPSATDDLNYFDYMLPHTQPAALDQQWLVDMKQSNNNETHVDPSRLCVSPNPQANFSVNESIVEKNLKYNEDKDNETVYDKQEEIDEKVLVNVSKNENDKKIEKINMEYVEKQATILKTKKTSKTKKSTSKRRNESRYTEDIEYGSKPKRGRVPKEQRQKLLEMSTSAISNANSLVGLGISLHDSWYNQEMCTFFQDKVESDSKESDNPDFPSHSVFLAKTKVSCRKYTQAHLQKRGGSIEKSFICEIIGCEKRFRRSEHLKRHIRSLHTGEKPFLCIVCHKRFSRSDNLNQHLRVHKISNADNQNTLVNKRRTRMAAKKLRYHDSS</sequence>
<evidence type="ECO:0000256" key="8">
    <source>
        <dbReference type="SAM" id="MobiDB-lite"/>
    </source>
</evidence>
<reference evidence="11" key="1">
    <citation type="journal article" date="2016" name="Nat. Commun.">
        <title>Genome analysis of three Pneumocystis species reveals adaptation mechanisms to life exclusively in mammalian hosts.</title>
        <authorList>
            <person name="Ma L."/>
            <person name="Chen Z."/>
            <person name="Huang D.W."/>
            <person name="Kutty G."/>
            <person name="Ishihara M."/>
            <person name="Wang H."/>
            <person name="Abouelleil A."/>
            <person name="Bishop L."/>
            <person name="Davey E."/>
            <person name="Deng R."/>
            <person name="Deng X."/>
            <person name="Fan L."/>
            <person name="Fantoni G."/>
            <person name="Fitzgerald M."/>
            <person name="Gogineni E."/>
            <person name="Goldberg J.M."/>
            <person name="Handley G."/>
            <person name="Hu X."/>
            <person name="Huber C."/>
            <person name="Jiao X."/>
            <person name="Jones K."/>
            <person name="Levin J.Z."/>
            <person name="Liu Y."/>
            <person name="Macdonald P."/>
            <person name="Melnikov A."/>
            <person name="Raley C."/>
            <person name="Sassi M."/>
            <person name="Sherman B.T."/>
            <person name="Song X."/>
            <person name="Sykes S."/>
            <person name="Tran B."/>
            <person name="Walsh L."/>
            <person name="Xia Y."/>
            <person name="Yang J."/>
            <person name="Young S."/>
            <person name="Zeng Q."/>
            <person name="Zheng X."/>
            <person name="Stephens R."/>
            <person name="Nusbaum C."/>
            <person name="Birren B.W."/>
            <person name="Azadi P."/>
            <person name="Lempicki R.A."/>
            <person name="Cuomo C.A."/>
            <person name="Kovacs J.A."/>
        </authorList>
    </citation>
    <scope>NUCLEOTIDE SEQUENCE [LARGE SCALE GENOMIC DNA]</scope>
    <source>
        <strain evidence="11">B80</strain>
    </source>
</reference>
<dbReference type="OrthoDB" id="654211at2759"/>
<dbReference type="EMBL" id="LFVZ01000003">
    <property type="protein sequence ID" value="KTW30295.1"/>
    <property type="molecule type" value="Genomic_DNA"/>
</dbReference>
<feature type="domain" description="C2H2-type" evidence="9">
    <location>
        <begin position="425"/>
        <end position="455"/>
    </location>
</feature>
<accession>A0A0W4ZPJ2</accession>
<feature type="region of interest" description="Disordered" evidence="8">
    <location>
        <begin position="301"/>
        <end position="336"/>
    </location>
</feature>
<feature type="compositionally biased region" description="Basic and acidic residues" evidence="8">
    <location>
        <begin position="313"/>
        <end position="327"/>
    </location>
</feature>
<evidence type="ECO:0000313" key="10">
    <source>
        <dbReference type="EMBL" id="KTW30295.1"/>
    </source>
</evidence>
<evidence type="ECO:0000256" key="5">
    <source>
        <dbReference type="ARBA" id="ARBA00023015"/>
    </source>
</evidence>
<dbReference type="PANTHER" id="PTHR23235:SF120">
    <property type="entry name" value="KRUPPEL-LIKE FACTOR 15"/>
    <property type="match status" value="1"/>
</dbReference>
<dbReference type="FunFam" id="3.30.160.60:FF:000032">
    <property type="entry name" value="Krueppel-like factor 4"/>
    <property type="match status" value="1"/>
</dbReference>
<dbReference type="SMART" id="SM00355">
    <property type="entry name" value="ZnF_C2H2"/>
    <property type="match status" value="2"/>
</dbReference>
<keyword evidence="1" id="KW-0479">Metal-binding</keyword>
<keyword evidence="4" id="KW-0862">Zinc</keyword>